<evidence type="ECO:0000313" key="1">
    <source>
        <dbReference type="EMBL" id="CCM04288.1"/>
    </source>
</evidence>
<reference evidence="1 2" key="1">
    <citation type="journal article" date="2012" name="Appl. Environ. Microbiol.">
        <title>Short-read sequencing for genomic analysis of the brown rot fungus Fibroporia radiculosa.</title>
        <authorList>
            <person name="Tang J.D."/>
            <person name="Perkins A.D."/>
            <person name="Sonstegard T.S."/>
            <person name="Schroeder S.G."/>
            <person name="Burgess S.C."/>
            <person name="Diehl S.V."/>
        </authorList>
    </citation>
    <scope>NUCLEOTIDE SEQUENCE [LARGE SCALE GENOMIC DNA]</scope>
    <source>
        <strain evidence="1 2">TFFH 294</strain>
    </source>
</reference>
<keyword evidence="2" id="KW-1185">Reference proteome</keyword>
<organism evidence="1 2">
    <name type="scientific">Fibroporia radiculosa</name>
    <dbReference type="NCBI Taxonomy" id="599839"/>
    <lineage>
        <taxon>Eukaryota</taxon>
        <taxon>Fungi</taxon>
        <taxon>Dikarya</taxon>
        <taxon>Basidiomycota</taxon>
        <taxon>Agaricomycotina</taxon>
        <taxon>Agaricomycetes</taxon>
        <taxon>Polyporales</taxon>
        <taxon>Fibroporiaceae</taxon>
        <taxon>Fibroporia</taxon>
    </lineage>
</organism>
<accession>J4GBJ5</accession>
<dbReference type="GeneID" id="24099199"/>
<dbReference type="InParanoid" id="J4GBJ5"/>
<dbReference type="AlphaFoldDB" id="J4GBJ5"/>
<gene>
    <name evidence="1" type="ORF">FIBRA_06459</name>
</gene>
<dbReference type="RefSeq" id="XP_012183571.1">
    <property type="nucleotide sequence ID" value="XM_012328181.1"/>
</dbReference>
<protein>
    <submittedName>
        <fullName evidence="1">Uncharacterized protein</fullName>
    </submittedName>
</protein>
<sequence>MATGARGLCCPLPAAAICILQLYKQHGSSRLSPALSSWFSLQAWYWLPRPSSHSTLRSD</sequence>
<proteinExistence type="predicted"/>
<dbReference type="EMBL" id="HE797149">
    <property type="protein sequence ID" value="CCM04288.1"/>
    <property type="molecule type" value="Genomic_DNA"/>
</dbReference>
<dbReference type="Proteomes" id="UP000006352">
    <property type="component" value="Unassembled WGS sequence"/>
</dbReference>
<name>J4GBJ5_9APHY</name>
<evidence type="ECO:0000313" key="2">
    <source>
        <dbReference type="Proteomes" id="UP000006352"/>
    </source>
</evidence>
<dbReference type="HOGENOM" id="CLU_2960758_0_0_1"/>